<organism evidence="2 3">
    <name type="scientific">Tritrichomonas musculus</name>
    <dbReference type="NCBI Taxonomy" id="1915356"/>
    <lineage>
        <taxon>Eukaryota</taxon>
        <taxon>Metamonada</taxon>
        <taxon>Parabasalia</taxon>
        <taxon>Tritrichomonadida</taxon>
        <taxon>Tritrichomonadidae</taxon>
        <taxon>Tritrichomonas</taxon>
    </lineage>
</organism>
<dbReference type="InterPro" id="IPR001245">
    <property type="entry name" value="Ser-Thr/Tyr_kinase_cat_dom"/>
</dbReference>
<evidence type="ECO:0000313" key="2">
    <source>
        <dbReference type="EMBL" id="KAK8887433.1"/>
    </source>
</evidence>
<comment type="caution">
    <text evidence="2">The sequence shown here is derived from an EMBL/GenBank/DDBJ whole genome shotgun (WGS) entry which is preliminary data.</text>
</comment>
<proteinExistence type="predicted"/>
<evidence type="ECO:0000313" key="3">
    <source>
        <dbReference type="Proteomes" id="UP001470230"/>
    </source>
</evidence>
<dbReference type="InterPro" id="IPR011009">
    <property type="entry name" value="Kinase-like_dom_sf"/>
</dbReference>
<name>A0ABR2K9D7_9EUKA</name>
<sequence length="462" mass="53643">MDNNLLFDINQYEKKEKIGGDTYGEVFKVIDKNTNEQYAAKISLYEENLDLTREINNLAAIDHPSILKFIGYSPVNFYGEPKPVIITEFLPNNSLHRVLEDERKGLADQNWDDTKKLIIIYGIASGMQFLHKNNIIHRDLKPSNILLDDDLYPKIADFGFSKKLHQNLESLSLKSNEMKGTPAYMAPEIFNSTDYSFATDVYAFGIMVNEILTSDPPYPKNITPLDLSYKVINGYRPKIPEYIPQCYKDLIEKCWLTDPNQRPLFDEIVEDIKSNDKYIYEGIDKEEFLNYVDFIEGSEGIFNSKKRLISDNDLIIMRNREVPKKINKAKRNFFYSLFTPIKPTPESFFPKDQFDLLDEKSRNLVNEANNNPNQQFLLGKYLIEGEYGFRRNIEIAIKYLNYSIDESCIESAVYYSNILIKGDIIPQDIKKAISILSKFLSTNDPNILFLYAKIMKKQKNIK</sequence>
<dbReference type="InterPro" id="IPR011990">
    <property type="entry name" value="TPR-like_helical_dom_sf"/>
</dbReference>
<dbReference type="InterPro" id="IPR000719">
    <property type="entry name" value="Prot_kinase_dom"/>
</dbReference>
<accession>A0ABR2K9D7</accession>
<dbReference type="SUPFAM" id="SSF56112">
    <property type="entry name" value="Protein kinase-like (PK-like)"/>
    <property type="match status" value="1"/>
</dbReference>
<dbReference type="PRINTS" id="PR00109">
    <property type="entry name" value="TYRKINASE"/>
</dbReference>
<gene>
    <name evidence="2" type="ORF">M9Y10_038477</name>
</gene>
<dbReference type="Pfam" id="PF00069">
    <property type="entry name" value="Pkinase"/>
    <property type="match status" value="1"/>
</dbReference>
<feature type="domain" description="Protein kinase" evidence="1">
    <location>
        <begin position="12"/>
        <end position="279"/>
    </location>
</feature>
<dbReference type="PROSITE" id="PS00108">
    <property type="entry name" value="PROTEIN_KINASE_ST"/>
    <property type="match status" value="1"/>
</dbReference>
<protein>
    <recommendedName>
        <fullName evidence="1">Protein kinase domain-containing protein</fullName>
    </recommendedName>
</protein>
<dbReference type="SUPFAM" id="SSF81901">
    <property type="entry name" value="HCP-like"/>
    <property type="match status" value="1"/>
</dbReference>
<dbReference type="InterPro" id="IPR051681">
    <property type="entry name" value="Ser/Thr_Kinases-Pseudokinases"/>
</dbReference>
<reference evidence="2 3" key="1">
    <citation type="submission" date="2024-04" db="EMBL/GenBank/DDBJ databases">
        <title>Tritrichomonas musculus Genome.</title>
        <authorList>
            <person name="Alves-Ferreira E."/>
            <person name="Grigg M."/>
            <person name="Lorenzi H."/>
            <person name="Galac M."/>
        </authorList>
    </citation>
    <scope>NUCLEOTIDE SEQUENCE [LARGE SCALE GENOMIC DNA]</scope>
    <source>
        <strain evidence="2 3">EAF2021</strain>
    </source>
</reference>
<dbReference type="Gene3D" id="1.10.510.10">
    <property type="entry name" value="Transferase(Phosphotransferase) domain 1"/>
    <property type="match status" value="1"/>
</dbReference>
<keyword evidence="3" id="KW-1185">Reference proteome</keyword>
<dbReference type="PANTHER" id="PTHR44329">
    <property type="entry name" value="SERINE/THREONINE-PROTEIN KINASE TNNI3K-RELATED"/>
    <property type="match status" value="1"/>
</dbReference>
<dbReference type="PROSITE" id="PS50011">
    <property type="entry name" value="PROTEIN_KINASE_DOM"/>
    <property type="match status" value="1"/>
</dbReference>
<dbReference type="EMBL" id="JAPFFF010000006">
    <property type="protein sequence ID" value="KAK8887433.1"/>
    <property type="molecule type" value="Genomic_DNA"/>
</dbReference>
<dbReference type="InterPro" id="IPR008271">
    <property type="entry name" value="Ser/Thr_kinase_AS"/>
</dbReference>
<evidence type="ECO:0000259" key="1">
    <source>
        <dbReference type="PROSITE" id="PS50011"/>
    </source>
</evidence>
<dbReference type="Proteomes" id="UP001470230">
    <property type="component" value="Unassembled WGS sequence"/>
</dbReference>
<dbReference type="PANTHER" id="PTHR44329:SF214">
    <property type="entry name" value="PROTEIN KINASE DOMAIN-CONTAINING PROTEIN"/>
    <property type="match status" value="1"/>
</dbReference>
<dbReference type="Gene3D" id="1.25.40.10">
    <property type="entry name" value="Tetratricopeptide repeat domain"/>
    <property type="match status" value="1"/>
</dbReference>
<dbReference type="SMART" id="SM00220">
    <property type="entry name" value="S_TKc"/>
    <property type="match status" value="1"/>
</dbReference>